<gene>
    <name evidence="1" type="ORF">J4H91_08990</name>
</gene>
<keyword evidence="2" id="KW-1185">Reference proteome</keyword>
<dbReference type="EMBL" id="JAGDYL010000014">
    <property type="protein sequence ID" value="MBO1805451.1"/>
    <property type="molecule type" value="Genomic_DNA"/>
</dbReference>
<comment type="caution">
    <text evidence="1">The sequence shown here is derived from an EMBL/GenBank/DDBJ whole genome shotgun (WGS) entry which is preliminary data.</text>
</comment>
<reference evidence="1" key="1">
    <citation type="submission" date="2021-03" db="EMBL/GenBank/DDBJ databases">
        <title>Leucobacter chromiisoli sp. nov., isolated from chromium-containing soil of chemical plant.</title>
        <authorList>
            <person name="Xu Z."/>
        </authorList>
    </citation>
    <scope>NUCLEOTIDE SEQUENCE</scope>
    <source>
        <strain evidence="1">A2</strain>
    </source>
</reference>
<name>A0A939LW04_9MICO</name>
<dbReference type="Proteomes" id="UP000664398">
    <property type="component" value="Unassembled WGS sequence"/>
</dbReference>
<dbReference type="RefSeq" id="WP_208045929.1">
    <property type="nucleotide sequence ID" value="NZ_JAGDYL010000014.1"/>
</dbReference>
<sequence>MELSPIYTTEPMATRALAAEIRQDARRFLNLLRHRSGARSFGALQRVRCEALEQVDVLLEFERDGEPYLVGIEAKFNHELGRDQISRESSALDTLFVLVPDFDAVPEWLHDEFPEVPVIGWKETLECFIAPRITIDDLAAIKVPKVAIEAQLNGLSFEGRLVGWRIETERNGNGNPSIVFESPELPDGRTLRGQIQVVGRGVPDQVEDVRLESHIGIAVSEDETSYFDPERSDSVPIWIENLKTLQREVLTGEEDRLLISRRAPGTSRRALGRWKKPLAQKHLGEHAYLAKGYTDGWAIGPKTKNVPLERLEELATVTAEIFERWYAAETS</sequence>
<dbReference type="AlphaFoldDB" id="A0A939LW04"/>
<evidence type="ECO:0000313" key="2">
    <source>
        <dbReference type="Proteomes" id="UP000664398"/>
    </source>
</evidence>
<protein>
    <submittedName>
        <fullName evidence="1">Uncharacterized protein</fullName>
    </submittedName>
</protein>
<proteinExistence type="predicted"/>
<accession>A0A939LW04</accession>
<organism evidence="1 2">
    <name type="scientific">Leucobacter ruminantium</name>
    <dbReference type="NCBI Taxonomy" id="1289170"/>
    <lineage>
        <taxon>Bacteria</taxon>
        <taxon>Bacillati</taxon>
        <taxon>Actinomycetota</taxon>
        <taxon>Actinomycetes</taxon>
        <taxon>Micrococcales</taxon>
        <taxon>Microbacteriaceae</taxon>
        <taxon>Leucobacter</taxon>
    </lineage>
</organism>
<evidence type="ECO:0000313" key="1">
    <source>
        <dbReference type="EMBL" id="MBO1805451.1"/>
    </source>
</evidence>